<feature type="non-terminal residue" evidence="1">
    <location>
        <position position="124"/>
    </location>
</feature>
<dbReference type="EMBL" id="LS991949">
    <property type="protein sequence ID" value="SYV90633.1"/>
    <property type="molecule type" value="Genomic_DNA"/>
</dbReference>
<accession>A0A3B0PLP9</accession>
<dbReference type="Proteomes" id="UP000259864">
    <property type="component" value="Chromosome 1"/>
</dbReference>
<name>A0A3B0PLP9_9BACT</name>
<evidence type="ECO:0000313" key="1">
    <source>
        <dbReference type="EMBL" id="SYV90633.1"/>
    </source>
</evidence>
<dbReference type="KEGG" id="mala:NCTC10135_01157"/>
<protein>
    <submittedName>
        <fullName evidence="1">Oligoendopeptidase F</fullName>
    </submittedName>
</protein>
<organism evidence="1 2">
    <name type="scientific">Metamycoplasma alkalescens</name>
    <dbReference type="NCBI Taxonomy" id="45363"/>
    <lineage>
        <taxon>Bacteria</taxon>
        <taxon>Bacillati</taxon>
        <taxon>Mycoplasmatota</taxon>
        <taxon>Mycoplasmoidales</taxon>
        <taxon>Metamycoplasmataceae</taxon>
        <taxon>Metamycoplasma</taxon>
    </lineage>
</organism>
<proteinExistence type="predicted"/>
<gene>
    <name evidence="1" type="ORF">NCTC10135_01157</name>
</gene>
<sequence>MKKYTKYEDIEEKYRFDLEDILGNQTYNELKDQYFELVKKQIEIKDSKYESFENYVDSLRISEKLLILSNKIENYLSNKLNTNVVNFEINKLISEFEAKKAEYNKQFGSEINRVAQHKEKIEKW</sequence>
<evidence type="ECO:0000313" key="2">
    <source>
        <dbReference type="Proteomes" id="UP000259864"/>
    </source>
</evidence>
<reference evidence="2" key="1">
    <citation type="submission" date="2018-06" db="EMBL/GenBank/DDBJ databases">
        <authorList>
            <consortium name="Pathogen Informatics"/>
        </authorList>
    </citation>
    <scope>NUCLEOTIDE SEQUENCE [LARGE SCALE GENOMIC DNA]</scope>
    <source>
        <strain evidence="2">NCTC10135</strain>
    </source>
</reference>
<dbReference type="AlphaFoldDB" id="A0A3B0PLP9"/>